<gene>
    <name evidence="13" type="ORF">CDV28_11321</name>
</gene>
<evidence type="ECO:0000256" key="5">
    <source>
        <dbReference type="ARBA" id="ARBA00022692"/>
    </source>
</evidence>
<dbReference type="PANTHER" id="PTHR34501">
    <property type="entry name" value="PROTEIN YDDL-RELATED"/>
    <property type="match status" value="1"/>
</dbReference>
<feature type="domain" description="Porin" evidence="12">
    <location>
        <begin position="10"/>
        <end position="359"/>
    </location>
</feature>
<dbReference type="InterPro" id="IPR023614">
    <property type="entry name" value="Porin_dom_sf"/>
</dbReference>
<reference evidence="13" key="1">
    <citation type="submission" date="2017-07" db="EMBL/GenBank/DDBJ databases">
        <title>The cable genome - Insights into the physiology and evolution of filamentous bacteria capable of sulfide oxidation via long distance electron transfer.</title>
        <authorList>
            <person name="Thorup C."/>
            <person name="Bjerg J.T."/>
            <person name="Schreiber L."/>
            <person name="Nielsen L.P."/>
            <person name="Kjeldsen K.U."/>
            <person name="Boesen T."/>
            <person name="Boggild A."/>
            <person name="Meysman F."/>
            <person name="Geelhoed J."/>
            <person name="Schramm A."/>
        </authorList>
    </citation>
    <scope>NUCLEOTIDE SEQUENCE [LARGE SCALE GENOMIC DNA]</scope>
    <source>
        <strain evidence="13">GS</strain>
    </source>
</reference>
<name>A0A521G1U5_9BACT</name>
<keyword evidence="10" id="KW-0998">Cell outer membrane</keyword>
<dbReference type="GO" id="GO:0015288">
    <property type="term" value="F:porin activity"/>
    <property type="evidence" value="ECO:0007669"/>
    <property type="project" value="UniProtKB-KW"/>
</dbReference>
<dbReference type="Gene3D" id="2.40.160.10">
    <property type="entry name" value="Porin"/>
    <property type="match status" value="1"/>
</dbReference>
<dbReference type="GO" id="GO:0046930">
    <property type="term" value="C:pore complex"/>
    <property type="evidence" value="ECO:0007669"/>
    <property type="project" value="UniProtKB-KW"/>
</dbReference>
<comment type="subunit">
    <text evidence="2">Homotrimer.</text>
</comment>
<evidence type="ECO:0000256" key="7">
    <source>
        <dbReference type="ARBA" id="ARBA00023065"/>
    </source>
</evidence>
<evidence type="ECO:0000256" key="10">
    <source>
        <dbReference type="ARBA" id="ARBA00023237"/>
    </source>
</evidence>
<dbReference type="SUPFAM" id="SSF56935">
    <property type="entry name" value="Porins"/>
    <property type="match status" value="1"/>
</dbReference>
<evidence type="ECO:0000256" key="9">
    <source>
        <dbReference type="ARBA" id="ARBA00023136"/>
    </source>
</evidence>
<keyword evidence="4" id="KW-1134">Transmembrane beta strand</keyword>
<evidence type="ECO:0000313" key="14">
    <source>
        <dbReference type="Proteomes" id="UP000316238"/>
    </source>
</evidence>
<comment type="caution">
    <text evidence="13">The sequence shown here is derived from an EMBL/GenBank/DDBJ whole genome shotgun (WGS) entry which is preliminary data.</text>
</comment>
<evidence type="ECO:0000256" key="4">
    <source>
        <dbReference type="ARBA" id="ARBA00022452"/>
    </source>
</evidence>
<evidence type="ECO:0000259" key="12">
    <source>
        <dbReference type="Pfam" id="PF13609"/>
    </source>
</evidence>
<keyword evidence="3" id="KW-0813">Transport</keyword>
<dbReference type="InterPro" id="IPR050298">
    <property type="entry name" value="Gram-neg_bact_OMP"/>
</dbReference>
<evidence type="ECO:0000256" key="8">
    <source>
        <dbReference type="ARBA" id="ARBA00023114"/>
    </source>
</evidence>
<accession>A0A521G1U5</accession>
<evidence type="ECO:0000256" key="6">
    <source>
        <dbReference type="ARBA" id="ARBA00022729"/>
    </source>
</evidence>
<evidence type="ECO:0000256" key="2">
    <source>
        <dbReference type="ARBA" id="ARBA00011233"/>
    </source>
</evidence>
<keyword evidence="9" id="KW-0472">Membrane</keyword>
<dbReference type="AlphaFoldDB" id="A0A521G1U5"/>
<keyword evidence="5" id="KW-0812">Transmembrane</keyword>
<evidence type="ECO:0000313" key="13">
    <source>
        <dbReference type="EMBL" id="TAA74993.1"/>
    </source>
</evidence>
<keyword evidence="6 11" id="KW-0732">Signal</keyword>
<comment type="subcellular location">
    <subcellularLocation>
        <location evidence="1">Cell outer membrane</location>
        <topology evidence="1">Multi-pass membrane protein</topology>
    </subcellularLocation>
</comment>
<feature type="signal peptide" evidence="11">
    <location>
        <begin position="1"/>
        <end position="23"/>
    </location>
</feature>
<dbReference type="GO" id="GO:0009279">
    <property type="term" value="C:cell outer membrane"/>
    <property type="evidence" value="ECO:0007669"/>
    <property type="project" value="UniProtKB-SubCell"/>
</dbReference>
<dbReference type="GO" id="GO:0006811">
    <property type="term" value="P:monoatomic ion transport"/>
    <property type="evidence" value="ECO:0007669"/>
    <property type="project" value="UniProtKB-KW"/>
</dbReference>
<dbReference type="Pfam" id="PF13609">
    <property type="entry name" value="Porin_4"/>
    <property type="match status" value="1"/>
</dbReference>
<dbReference type="Proteomes" id="UP000316238">
    <property type="component" value="Unassembled WGS sequence"/>
</dbReference>
<sequence>MKKQKITLAAAALLLATATGAAALEVKTGSDKVNVELYGQINRAIMNVDDGNESKVFHVDNINSSTRVGLNGKIEAADYLTVGSQFEVEWMANPSDKVSMEEESITGKFEERLMDIYLNFKNIGKFSVGKGKMSSDDTSEVDLSGTLVISNSDVADVGGGIKFYDSAAPVSVPPAEGEEVVDKRLAVIDVFNNIDGLSRKNRVRYDTPSFAGFGLTAAVGEKDVADIALTYSGELNGTKLKAAVAYSDPNKNYTQINGSASALFPFGFSLTAASGVRDVDDMPAGSDDPVFTYGKVGYLCNELFPVGSSALSVDYGVYKNIKQQNLGQEGTAMGVQFVQQLADWNSELYAAYRNFELEDTTEANYENINIVMGGARFKF</sequence>
<protein>
    <submittedName>
        <fullName evidence="13">Outer membrane protein (Porin)</fullName>
    </submittedName>
</protein>
<proteinExistence type="predicted"/>
<evidence type="ECO:0000256" key="1">
    <source>
        <dbReference type="ARBA" id="ARBA00004571"/>
    </source>
</evidence>
<feature type="chain" id="PRO_5021945504" evidence="11">
    <location>
        <begin position="24"/>
        <end position="379"/>
    </location>
</feature>
<keyword evidence="8" id="KW-0626">Porin</keyword>
<dbReference type="PANTHER" id="PTHR34501:SF9">
    <property type="entry name" value="MAJOR OUTER MEMBRANE PROTEIN P.IA"/>
    <property type="match status" value="1"/>
</dbReference>
<organism evidence="13 14">
    <name type="scientific">Candidatus Electronema aureum</name>
    <dbReference type="NCBI Taxonomy" id="2005002"/>
    <lineage>
        <taxon>Bacteria</taxon>
        <taxon>Pseudomonadati</taxon>
        <taxon>Thermodesulfobacteriota</taxon>
        <taxon>Desulfobulbia</taxon>
        <taxon>Desulfobulbales</taxon>
        <taxon>Desulfobulbaceae</taxon>
        <taxon>Candidatus Electronema</taxon>
    </lineage>
</organism>
<keyword evidence="7" id="KW-0406">Ion transport</keyword>
<keyword evidence="14" id="KW-1185">Reference proteome</keyword>
<dbReference type="EMBL" id="NQJD01000013">
    <property type="protein sequence ID" value="TAA74993.1"/>
    <property type="molecule type" value="Genomic_DNA"/>
</dbReference>
<evidence type="ECO:0000256" key="3">
    <source>
        <dbReference type="ARBA" id="ARBA00022448"/>
    </source>
</evidence>
<dbReference type="InterPro" id="IPR033900">
    <property type="entry name" value="Gram_neg_porin_domain"/>
</dbReference>
<evidence type="ECO:0000256" key="11">
    <source>
        <dbReference type="SAM" id="SignalP"/>
    </source>
</evidence>